<dbReference type="AlphaFoldDB" id="A0A848H7T0"/>
<evidence type="ECO:0000313" key="3">
    <source>
        <dbReference type="EMBL" id="NML45531.1"/>
    </source>
</evidence>
<evidence type="ECO:0000259" key="2">
    <source>
        <dbReference type="Pfam" id="PF06722"/>
    </source>
</evidence>
<dbReference type="InterPro" id="IPR050426">
    <property type="entry name" value="Glycosyltransferase_28"/>
</dbReference>
<dbReference type="RefSeq" id="WP_169419596.1">
    <property type="nucleotide sequence ID" value="NZ_JABBFX010000001.1"/>
</dbReference>
<dbReference type="PANTHER" id="PTHR48050">
    <property type="entry name" value="STEROL 3-BETA-GLUCOSYLTRANSFERASE"/>
    <property type="match status" value="1"/>
</dbReference>
<dbReference type="InterPro" id="IPR002213">
    <property type="entry name" value="UDP_glucos_trans"/>
</dbReference>
<dbReference type="Pfam" id="PF06722">
    <property type="entry name" value="EryCIII-like_C"/>
    <property type="match status" value="1"/>
</dbReference>
<dbReference type="GO" id="GO:0005975">
    <property type="term" value="P:carbohydrate metabolic process"/>
    <property type="evidence" value="ECO:0007669"/>
    <property type="project" value="InterPro"/>
</dbReference>
<reference evidence="3 4" key="1">
    <citation type="submission" date="2020-04" db="EMBL/GenBank/DDBJ databases">
        <title>Ramlibacter sp. G-1-2-2 isolated from soil.</title>
        <authorList>
            <person name="Dahal R.H."/>
        </authorList>
    </citation>
    <scope>NUCLEOTIDE SEQUENCE [LARGE SCALE GENOMIC DNA]</scope>
    <source>
        <strain evidence="3 4">G-1-2-2</strain>
    </source>
</reference>
<proteinExistence type="predicted"/>
<dbReference type="SUPFAM" id="SSF53756">
    <property type="entry name" value="UDP-Glycosyltransferase/glycogen phosphorylase"/>
    <property type="match status" value="1"/>
</dbReference>
<keyword evidence="3" id="KW-0808">Transferase</keyword>
<name>A0A848H7T0_9BURK</name>
<dbReference type="GO" id="GO:0008194">
    <property type="term" value="F:UDP-glycosyltransferase activity"/>
    <property type="evidence" value="ECO:0007669"/>
    <property type="project" value="InterPro"/>
</dbReference>
<dbReference type="EMBL" id="JABBFX010000001">
    <property type="protein sequence ID" value="NML45531.1"/>
    <property type="molecule type" value="Genomic_DNA"/>
</dbReference>
<evidence type="ECO:0000259" key="1">
    <source>
        <dbReference type="Pfam" id="PF03033"/>
    </source>
</evidence>
<dbReference type="CDD" id="cd03784">
    <property type="entry name" value="GT1_Gtf-like"/>
    <property type="match status" value="1"/>
</dbReference>
<organism evidence="3 4">
    <name type="scientific">Ramlibacter agri</name>
    <dbReference type="NCBI Taxonomy" id="2728837"/>
    <lineage>
        <taxon>Bacteria</taxon>
        <taxon>Pseudomonadati</taxon>
        <taxon>Pseudomonadota</taxon>
        <taxon>Betaproteobacteria</taxon>
        <taxon>Burkholderiales</taxon>
        <taxon>Comamonadaceae</taxon>
        <taxon>Ramlibacter</taxon>
    </lineage>
</organism>
<dbReference type="GO" id="GO:0033072">
    <property type="term" value="P:vancomycin biosynthetic process"/>
    <property type="evidence" value="ECO:0007669"/>
    <property type="project" value="UniProtKB-ARBA"/>
</dbReference>
<protein>
    <submittedName>
        <fullName evidence="3">Glycosyltransferase family 1 protein</fullName>
    </submittedName>
</protein>
<dbReference type="Proteomes" id="UP000541185">
    <property type="component" value="Unassembled WGS sequence"/>
</dbReference>
<dbReference type="InterPro" id="IPR004276">
    <property type="entry name" value="GlycoTrans_28_N"/>
</dbReference>
<evidence type="ECO:0000313" key="4">
    <source>
        <dbReference type="Proteomes" id="UP000541185"/>
    </source>
</evidence>
<dbReference type="GO" id="GO:0016758">
    <property type="term" value="F:hexosyltransferase activity"/>
    <property type="evidence" value="ECO:0007669"/>
    <property type="project" value="InterPro"/>
</dbReference>
<dbReference type="PANTHER" id="PTHR48050:SF13">
    <property type="entry name" value="STEROL 3-BETA-GLUCOSYLTRANSFERASE UGT80A2"/>
    <property type="match status" value="1"/>
</dbReference>
<sequence length="417" mass="44996">MSALARVCLVGFGSAGDIHPLLALGQALRERGRAVTFVSNPAFATEAAQAGLGFLPAGEAQHLQDTIRHPKLWHPVDGFGVMWRYLLRPALQPTYERLEQLAGQGPLVVVASPVAMGARVAQERLGIPLVTAYTAATMLRTVQDPMTLAHWRVPRWWPDAARRAAWALLDRYKLEPLVRPALDALRGRLGLEPLQGPVFGEWMHSPQAGLALFPQWFAPGAEDWPRQVVQAGFPLYDEGGGGLPEGLQEWLEEGTAPVVFMPGTARLGAEEFFAAALKACGEAGVRGLLLGDGAPRCAAELRTLQGDVRAERYAPFGALLARTRALVHHGGIGSCAQALRAGIPQLVVPQAYDQFDNAMRLEGLGVGVQVRDVQEMPAQLRRLLASPSVTAACQRWSVRAEPQAARDAAVRVVEQLA</sequence>
<dbReference type="Pfam" id="PF03033">
    <property type="entry name" value="Glyco_transf_28"/>
    <property type="match status" value="1"/>
</dbReference>
<keyword evidence="4" id="KW-1185">Reference proteome</keyword>
<dbReference type="InterPro" id="IPR010610">
    <property type="entry name" value="EryCIII-like_C"/>
</dbReference>
<gene>
    <name evidence="3" type="ORF">HHL11_17395</name>
</gene>
<comment type="caution">
    <text evidence="3">The sequence shown here is derived from an EMBL/GenBank/DDBJ whole genome shotgun (WGS) entry which is preliminary data.</text>
</comment>
<feature type="domain" description="Glycosyltransferase family 28 N-terminal" evidence="1">
    <location>
        <begin position="8"/>
        <end position="141"/>
    </location>
</feature>
<dbReference type="Gene3D" id="3.40.50.2000">
    <property type="entry name" value="Glycogen Phosphorylase B"/>
    <property type="match status" value="2"/>
</dbReference>
<accession>A0A848H7T0</accession>
<feature type="domain" description="Erythromycin biosynthesis protein CIII-like C-terminal" evidence="2">
    <location>
        <begin position="299"/>
        <end position="395"/>
    </location>
</feature>